<accession>A0AAJ7NFW0</accession>
<proteinExistence type="predicted"/>
<evidence type="ECO:0000313" key="3">
    <source>
        <dbReference type="RefSeq" id="XP_017893156.1"/>
    </source>
</evidence>
<dbReference type="AlphaFoldDB" id="A0AAJ7NFW0"/>
<organism evidence="2 3">
    <name type="scientific">Ceratina calcarata</name>
    <dbReference type="NCBI Taxonomy" id="156304"/>
    <lineage>
        <taxon>Eukaryota</taxon>
        <taxon>Metazoa</taxon>
        <taxon>Ecdysozoa</taxon>
        <taxon>Arthropoda</taxon>
        <taxon>Hexapoda</taxon>
        <taxon>Insecta</taxon>
        <taxon>Pterygota</taxon>
        <taxon>Neoptera</taxon>
        <taxon>Endopterygota</taxon>
        <taxon>Hymenoptera</taxon>
        <taxon>Apocrita</taxon>
        <taxon>Aculeata</taxon>
        <taxon>Apoidea</taxon>
        <taxon>Anthophila</taxon>
        <taxon>Apidae</taxon>
        <taxon>Ceratina</taxon>
        <taxon>Zadontomerus</taxon>
    </lineage>
</organism>
<reference evidence="3" key="1">
    <citation type="submission" date="2025-08" db="UniProtKB">
        <authorList>
            <consortium name="RefSeq"/>
        </authorList>
    </citation>
    <scope>IDENTIFICATION</scope>
    <source>
        <tissue evidence="3">Whole body</tissue>
    </source>
</reference>
<evidence type="ECO:0000313" key="2">
    <source>
        <dbReference type="Proteomes" id="UP000694925"/>
    </source>
</evidence>
<feature type="chain" id="PRO_5042552828" evidence="1">
    <location>
        <begin position="19"/>
        <end position="204"/>
    </location>
</feature>
<dbReference type="GeneID" id="108632839"/>
<keyword evidence="2" id="KW-1185">Reference proteome</keyword>
<evidence type="ECO:0000256" key="1">
    <source>
        <dbReference type="SAM" id="SignalP"/>
    </source>
</evidence>
<keyword evidence="1" id="KW-0732">Signal</keyword>
<feature type="signal peptide" evidence="1">
    <location>
        <begin position="1"/>
        <end position="18"/>
    </location>
</feature>
<dbReference type="Proteomes" id="UP000694925">
    <property type="component" value="Unplaced"/>
</dbReference>
<protein>
    <submittedName>
        <fullName evidence="3">Uncharacterized protein LOC108632839</fullName>
    </submittedName>
</protein>
<sequence>MRAVLVVAAVLAVVEVSAIDRRPKNCKDVVRNVIMDSCKGPREKRSPQRNNLENLNQQMSQAIQMEMASDEVNQQKRQGMFPPYGYGFPAESFMSERFQETDVNLPGIGNFENRFTNVEESYRPNMPFRPPMFYRSARYATKSVDPDDLLGFTLSSEELDELHEEIGDRIARNSKETFLTIAKKCCLNAKLCNDDPTLVPCMGF</sequence>
<name>A0AAJ7NFW0_9HYME</name>
<gene>
    <name evidence="3" type="primary">LOC108632839</name>
</gene>
<dbReference type="RefSeq" id="XP_017893156.1">
    <property type="nucleotide sequence ID" value="XM_018037667.2"/>
</dbReference>
<dbReference type="KEGG" id="ccal:108632839"/>